<evidence type="ECO:0000256" key="1">
    <source>
        <dbReference type="SAM" id="Phobius"/>
    </source>
</evidence>
<dbReference type="PANTHER" id="PTHR37304:SF1">
    <property type="entry name" value="MEMBRANE PROTEIN"/>
    <property type="match status" value="1"/>
</dbReference>
<accession>A0A9D1NYE3</accession>
<protein>
    <submittedName>
        <fullName evidence="2">DUF378 domain-containing protein</fullName>
    </submittedName>
</protein>
<keyword evidence="1" id="KW-0472">Membrane</keyword>
<sequence>GFFRFDLVNFLFGNMSWVSRVIYALVGLAGLYLLSLYGRVGSPGSVEREQG</sequence>
<dbReference type="InterPro" id="IPR007211">
    <property type="entry name" value="DUF378"/>
</dbReference>
<name>A0A9D1NYE3_9FIRM</name>
<comment type="caution">
    <text evidence="2">The sequence shown here is derived from an EMBL/GenBank/DDBJ whole genome shotgun (WGS) entry which is preliminary data.</text>
</comment>
<dbReference type="EMBL" id="DVOS01000005">
    <property type="protein sequence ID" value="HIV22414.1"/>
    <property type="molecule type" value="Genomic_DNA"/>
</dbReference>
<dbReference type="PANTHER" id="PTHR37304">
    <property type="entry name" value="MEMBRANE PROTEIN-RELATED"/>
    <property type="match status" value="1"/>
</dbReference>
<evidence type="ECO:0000313" key="3">
    <source>
        <dbReference type="Proteomes" id="UP000886889"/>
    </source>
</evidence>
<dbReference type="AlphaFoldDB" id="A0A9D1NYE3"/>
<evidence type="ECO:0000313" key="2">
    <source>
        <dbReference type="EMBL" id="HIV22414.1"/>
    </source>
</evidence>
<reference evidence="2" key="2">
    <citation type="journal article" date="2021" name="PeerJ">
        <title>Extensive microbial diversity within the chicken gut microbiome revealed by metagenomics and culture.</title>
        <authorList>
            <person name="Gilroy R."/>
            <person name="Ravi A."/>
            <person name="Getino M."/>
            <person name="Pursley I."/>
            <person name="Horton D.L."/>
            <person name="Alikhan N.F."/>
            <person name="Baker D."/>
            <person name="Gharbi K."/>
            <person name="Hall N."/>
            <person name="Watson M."/>
            <person name="Adriaenssens E.M."/>
            <person name="Foster-Nyarko E."/>
            <person name="Jarju S."/>
            <person name="Secka A."/>
            <person name="Antonio M."/>
            <person name="Oren A."/>
            <person name="Chaudhuri R.R."/>
            <person name="La Ragione R."/>
            <person name="Hildebrand F."/>
            <person name="Pallen M.J."/>
        </authorList>
    </citation>
    <scope>NUCLEOTIDE SEQUENCE</scope>
    <source>
        <strain evidence="2">ChiBcec6-7307</strain>
    </source>
</reference>
<keyword evidence="1" id="KW-0812">Transmembrane</keyword>
<organism evidence="2 3">
    <name type="scientific">Candidatus Merdiplasma excrementigallinarum</name>
    <dbReference type="NCBI Taxonomy" id="2840864"/>
    <lineage>
        <taxon>Bacteria</taxon>
        <taxon>Bacillati</taxon>
        <taxon>Bacillota</taxon>
        <taxon>Clostridia</taxon>
        <taxon>Lachnospirales</taxon>
        <taxon>Lachnospiraceae</taxon>
        <taxon>Lachnospiraceae incertae sedis</taxon>
        <taxon>Candidatus Merdiplasma</taxon>
    </lineage>
</organism>
<dbReference type="Proteomes" id="UP000886889">
    <property type="component" value="Unassembled WGS sequence"/>
</dbReference>
<keyword evidence="1" id="KW-1133">Transmembrane helix</keyword>
<reference evidence="2" key="1">
    <citation type="submission" date="2020-10" db="EMBL/GenBank/DDBJ databases">
        <authorList>
            <person name="Gilroy R."/>
        </authorList>
    </citation>
    <scope>NUCLEOTIDE SEQUENCE</scope>
    <source>
        <strain evidence="2">ChiBcec6-7307</strain>
    </source>
</reference>
<gene>
    <name evidence="2" type="ORF">IAC80_00600</name>
</gene>
<proteinExistence type="predicted"/>
<feature type="transmembrane region" description="Helical" evidence="1">
    <location>
        <begin position="20"/>
        <end position="38"/>
    </location>
</feature>
<feature type="non-terminal residue" evidence="2">
    <location>
        <position position="1"/>
    </location>
</feature>
<dbReference type="Pfam" id="PF04070">
    <property type="entry name" value="DUF378"/>
    <property type="match status" value="1"/>
</dbReference>